<dbReference type="Proteomes" id="UP000000311">
    <property type="component" value="Unassembled WGS sequence"/>
</dbReference>
<sequence length="74" mass="7974">MEPLRRFNFQFRGGETVSHAGPGHILEHARYLRASRSYRAPGGRSDAVTAAAATAARERGEVGNLTGLNGFNSM</sequence>
<gene>
    <name evidence="1" type="ORF">EAG_03165</name>
</gene>
<organism evidence="2">
    <name type="scientific">Camponotus floridanus</name>
    <name type="common">Florida carpenter ant</name>
    <dbReference type="NCBI Taxonomy" id="104421"/>
    <lineage>
        <taxon>Eukaryota</taxon>
        <taxon>Metazoa</taxon>
        <taxon>Ecdysozoa</taxon>
        <taxon>Arthropoda</taxon>
        <taxon>Hexapoda</taxon>
        <taxon>Insecta</taxon>
        <taxon>Pterygota</taxon>
        <taxon>Neoptera</taxon>
        <taxon>Endopterygota</taxon>
        <taxon>Hymenoptera</taxon>
        <taxon>Apocrita</taxon>
        <taxon>Aculeata</taxon>
        <taxon>Formicoidea</taxon>
        <taxon>Formicidae</taxon>
        <taxon>Formicinae</taxon>
        <taxon>Camponotus</taxon>
    </lineage>
</organism>
<keyword evidence="2" id="KW-1185">Reference proteome</keyword>
<dbReference type="EMBL" id="GL442548">
    <property type="protein sequence ID" value="EFN63317.1"/>
    <property type="molecule type" value="Genomic_DNA"/>
</dbReference>
<dbReference type="InParanoid" id="E2ATF0"/>
<name>E2ATF0_CAMFO</name>
<accession>E2ATF0</accession>
<reference evidence="1 2" key="1">
    <citation type="journal article" date="2010" name="Science">
        <title>Genomic comparison of the ants Camponotus floridanus and Harpegnathos saltator.</title>
        <authorList>
            <person name="Bonasio R."/>
            <person name="Zhang G."/>
            <person name="Ye C."/>
            <person name="Mutti N.S."/>
            <person name="Fang X."/>
            <person name="Qin N."/>
            <person name="Donahue G."/>
            <person name="Yang P."/>
            <person name="Li Q."/>
            <person name="Li C."/>
            <person name="Zhang P."/>
            <person name="Huang Z."/>
            <person name="Berger S.L."/>
            <person name="Reinberg D."/>
            <person name="Wang J."/>
            <person name="Liebig J."/>
        </authorList>
    </citation>
    <scope>NUCLEOTIDE SEQUENCE [LARGE SCALE GENOMIC DNA]</scope>
    <source>
        <strain evidence="2">C129</strain>
    </source>
</reference>
<proteinExistence type="predicted"/>
<protein>
    <submittedName>
        <fullName evidence="1">Uncharacterized protein</fullName>
    </submittedName>
</protein>
<evidence type="ECO:0000313" key="1">
    <source>
        <dbReference type="EMBL" id="EFN63317.1"/>
    </source>
</evidence>
<evidence type="ECO:0000313" key="2">
    <source>
        <dbReference type="Proteomes" id="UP000000311"/>
    </source>
</evidence>
<dbReference type="AlphaFoldDB" id="E2ATF0"/>